<feature type="compositionally biased region" description="Basic and acidic residues" evidence="1">
    <location>
        <begin position="232"/>
        <end position="242"/>
    </location>
</feature>
<protein>
    <recommendedName>
        <fullName evidence="4">Zn(2)-C6 fungal-type domain-containing protein</fullName>
    </recommendedName>
</protein>
<feature type="compositionally biased region" description="Acidic residues" evidence="1">
    <location>
        <begin position="144"/>
        <end position="154"/>
    </location>
</feature>
<feature type="compositionally biased region" description="Acidic residues" evidence="1">
    <location>
        <begin position="250"/>
        <end position="264"/>
    </location>
</feature>
<feature type="region of interest" description="Disordered" evidence="1">
    <location>
        <begin position="214"/>
        <end position="418"/>
    </location>
</feature>
<evidence type="ECO:0008006" key="4">
    <source>
        <dbReference type="Google" id="ProtNLM"/>
    </source>
</evidence>
<reference evidence="2" key="2">
    <citation type="journal article" date="2022" name="Microb. Genom.">
        <title>A chromosome-scale genome assembly of the tomato pathogen Cladosporium fulvum reveals a compartmentalized genome architecture and the presence of a dispensable chromosome.</title>
        <authorList>
            <person name="Zaccaron A.Z."/>
            <person name="Chen L.H."/>
            <person name="Samaras A."/>
            <person name="Stergiopoulos I."/>
        </authorList>
    </citation>
    <scope>NUCLEOTIDE SEQUENCE</scope>
    <source>
        <strain evidence="2">Race5_Kim</strain>
    </source>
</reference>
<feature type="compositionally biased region" description="Basic and acidic residues" evidence="1">
    <location>
        <begin position="127"/>
        <end position="143"/>
    </location>
</feature>
<proteinExistence type="predicted"/>
<dbReference type="RefSeq" id="XP_047765054.1">
    <property type="nucleotide sequence ID" value="XM_047910745.1"/>
</dbReference>
<dbReference type="GeneID" id="71991475"/>
<accession>A0A9Q8PDW8</accession>
<feature type="region of interest" description="Disordered" evidence="1">
    <location>
        <begin position="127"/>
        <end position="184"/>
    </location>
</feature>
<feature type="compositionally biased region" description="Acidic residues" evidence="1">
    <location>
        <begin position="292"/>
        <end position="309"/>
    </location>
</feature>
<keyword evidence="3" id="KW-1185">Reference proteome</keyword>
<feature type="compositionally biased region" description="Polar residues" evidence="1">
    <location>
        <begin position="318"/>
        <end position="343"/>
    </location>
</feature>
<gene>
    <name evidence="2" type="ORF">CLAFUR5_11597</name>
</gene>
<evidence type="ECO:0000313" key="3">
    <source>
        <dbReference type="Proteomes" id="UP000756132"/>
    </source>
</evidence>
<dbReference type="AlphaFoldDB" id="A0A9Q8PDW8"/>
<organism evidence="2 3">
    <name type="scientific">Passalora fulva</name>
    <name type="common">Tomato leaf mold</name>
    <name type="synonym">Cladosporium fulvum</name>
    <dbReference type="NCBI Taxonomy" id="5499"/>
    <lineage>
        <taxon>Eukaryota</taxon>
        <taxon>Fungi</taxon>
        <taxon>Dikarya</taxon>
        <taxon>Ascomycota</taxon>
        <taxon>Pezizomycotina</taxon>
        <taxon>Dothideomycetes</taxon>
        <taxon>Dothideomycetidae</taxon>
        <taxon>Mycosphaerellales</taxon>
        <taxon>Mycosphaerellaceae</taxon>
        <taxon>Fulvia</taxon>
    </lineage>
</organism>
<reference evidence="2" key="1">
    <citation type="submission" date="2021-12" db="EMBL/GenBank/DDBJ databases">
        <authorList>
            <person name="Zaccaron A."/>
            <person name="Stergiopoulos I."/>
        </authorList>
    </citation>
    <scope>NUCLEOTIDE SEQUENCE</scope>
    <source>
        <strain evidence="2">Race5_Kim</strain>
    </source>
</reference>
<dbReference type="OrthoDB" id="4132249at2759"/>
<feature type="compositionally biased region" description="Polar residues" evidence="1">
    <location>
        <begin position="265"/>
        <end position="277"/>
    </location>
</feature>
<evidence type="ECO:0000313" key="2">
    <source>
        <dbReference type="EMBL" id="UJO20688.1"/>
    </source>
</evidence>
<evidence type="ECO:0000256" key="1">
    <source>
        <dbReference type="SAM" id="MobiDB-lite"/>
    </source>
</evidence>
<dbReference type="Proteomes" id="UP000756132">
    <property type="component" value="Chromosome 8"/>
</dbReference>
<sequence length="418" mass="45935">MEDTATTHEAALPTRPLMELRLSLDGTHTEYSEHLIQEAISAGRISKTWIVETGPVDSDIGPPVDIYKSRFQHELSEYVRLYDTEDGNARYVYWGVMWHATRSRSGLPAHPAAVAIWREFKRKQEHAMQEYELQAQRESHANEQDADNDDDQEGDGGNAAPPRAAPPRATPQPRSARPSVDGRRAASERCARCILWKKGCDRKRPCGRCVDAGVADQCGDGGAASSGPSSRAPRDDAARDDQDGGAPPSDGDDEGDNDNDDDDQPPSTGVRRSSRASVPNRKYASAANTQDQDFEDDENAAQSSEEEEEQQRPRRGQAQRTIWSRQIAQQPPSTEVSDISDNITVAMPPARQYTKRSGLLDNTDDALPAPNLPKPKRGRVKKSVEPRIRYSNFPRRGEPGYRSPSPPTRGGAAGAMAA</sequence>
<name>A0A9Q8PDW8_PASFU</name>
<dbReference type="EMBL" id="CP090170">
    <property type="protein sequence ID" value="UJO20688.1"/>
    <property type="molecule type" value="Genomic_DNA"/>
</dbReference>
<dbReference type="KEGG" id="ffu:CLAFUR5_11597"/>